<protein>
    <submittedName>
        <fullName evidence="1">Unannotated protein</fullName>
    </submittedName>
</protein>
<dbReference type="AlphaFoldDB" id="A0A6J6I5P4"/>
<dbReference type="EMBL" id="CAEZUO010000160">
    <property type="protein sequence ID" value="CAB4620920.1"/>
    <property type="molecule type" value="Genomic_DNA"/>
</dbReference>
<evidence type="ECO:0000313" key="1">
    <source>
        <dbReference type="EMBL" id="CAB4620920.1"/>
    </source>
</evidence>
<organism evidence="1">
    <name type="scientific">freshwater metagenome</name>
    <dbReference type="NCBI Taxonomy" id="449393"/>
    <lineage>
        <taxon>unclassified sequences</taxon>
        <taxon>metagenomes</taxon>
        <taxon>ecological metagenomes</taxon>
    </lineage>
</organism>
<accession>A0A6J6I5P4</accession>
<reference evidence="1" key="1">
    <citation type="submission" date="2020-05" db="EMBL/GenBank/DDBJ databases">
        <authorList>
            <person name="Chiriac C."/>
            <person name="Salcher M."/>
            <person name="Ghai R."/>
            <person name="Kavagutti S V."/>
        </authorList>
    </citation>
    <scope>NUCLEOTIDE SEQUENCE</scope>
</reference>
<sequence>MLFGNFPGEVITGNAGVGDDDIESAEAIDAFGDGRVEGGLVSHVGHMGDDAATFLFNEPCGFSKVLFGGGFVGDVGEDRGACIDGDDVGPLGGESAGMGSALTACRAGNQHDLVLEASFVPAHRSPSAKVSLFPTT</sequence>
<name>A0A6J6I5P4_9ZZZZ</name>
<proteinExistence type="predicted"/>
<gene>
    <name evidence="1" type="ORF">UFOPK1827_01981</name>
</gene>